<dbReference type="AlphaFoldDB" id="A0A4C1ST14"/>
<organism evidence="1 2">
    <name type="scientific">Eumeta variegata</name>
    <name type="common">Bagworm moth</name>
    <name type="synonym">Eumeta japonica</name>
    <dbReference type="NCBI Taxonomy" id="151549"/>
    <lineage>
        <taxon>Eukaryota</taxon>
        <taxon>Metazoa</taxon>
        <taxon>Ecdysozoa</taxon>
        <taxon>Arthropoda</taxon>
        <taxon>Hexapoda</taxon>
        <taxon>Insecta</taxon>
        <taxon>Pterygota</taxon>
        <taxon>Neoptera</taxon>
        <taxon>Endopterygota</taxon>
        <taxon>Lepidoptera</taxon>
        <taxon>Glossata</taxon>
        <taxon>Ditrysia</taxon>
        <taxon>Tineoidea</taxon>
        <taxon>Psychidae</taxon>
        <taxon>Oiketicinae</taxon>
        <taxon>Eumeta</taxon>
    </lineage>
</organism>
<name>A0A4C1ST14_EUMVA</name>
<dbReference type="EMBL" id="BGZK01000016">
    <property type="protein sequence ID" value="GBP05046.1"/>
    <property type="molecule type" value="Genomic_DNA"/>
</dbReference>
<evidence type="ECO:0000313" key="2">
    <source>
        <dbReference type="Proteomes" id="UP000299102"/>
    </source>
</evidence>
<reference evidence="1 2" key="1">
    <citation type="journal article" date="2019" name="Commun. Biol.">
        <title>The bagworm genome reveals a unique fibroin gene that provides high tensile strength.</title>
        <authorList>
            <person name="Kono N."/>
            <person name="Nakamura H."/>
            <person name="Ohtoshi R."/>
            <person name="Tomita M."/>
            <person name="Numata K."/>
            <person name="Arakawa K."/>
        </authorList>
    </citation>
    <scope>NUCLEOTIDE SEQUENCE [LARGE SCALE GENOMIC DNA]</scope>
</reference>
<proteinExistence type="predicted"/>
<gene>
    <name evidence="1" type="ORF">EVAR_3392_1</name>
</gene>
<sequence>MCVECLWKTDVGTVMPERSGLKEDVTTRTESGMLRWFDHLERMNQSRPTKQIYRTNVIERSQVRNVAQVVNSAAGWTSPDALSPSPRAAAGFCRSSVESRRNAISSRFRIRALSCKLAGRNY</sequence>
<dbReference type="Proteomes" id="UP000299102">
    <property type="component" value="Unassembled WGS sequence"/>
</dbReference>
<protein>
    <submittedName>
        <fullName evidence="1">Uncharacterized protein</fullName>
    </submittedName>
</protein>
<accession>A0A4C1ST14</accession>
<comment type="caution">
    <text evidence="1">The sequence shown here is derived from an EMBL/GenBank/DDBJ whole genome shotgun (WGS) entry which is preliminary data.</text>
</comment>
<evidence type="ECO:0000313" key="1">
    <source>
        <dbReference type="EMBL" id="GBP05046.1"/>
    </source>
</evidence>
<keyword evidence="2" id="KW-1185">Reference proteome</keyword>
<dbReference type="OrthoDB" id="425681at2759"/>